<dbReference type="InterPro" id="IPR050228">
    <property type="entry name" value="Carboxylesterase_BioH"/>
</dbReference>
<dbReference type="SUPFAM" id="SSF53474">
    <property type="entry name" value="alpha/beta-Hydrolases"/>
    <property type="match status" value="1"/>
</dbReference>
<dbReference type="GO" id="GO:0016787">
    <property type="term" value="F:hydrolase activity"/>
    <property type="evidence" value="ECO:0007669"/>
    <property type="project" value="UniProtKB-KW"/>
</dbReference>
<feature type="domain" description="AB hydrolase-1" evidence="1">
    <location>
        <begin position="108"/>
        <end position="343"/>
    </location>
</feature>
<evidence type="ECO:0000313" key="2">
    <source>
        <dbReference type="EMBL" id="WLF82063.1"/>
    </source>
</evidence>
<protein>
    <submittedName>
        <fullName evidence="2">Pyrazosulfuron hydrolase</fullName>
    </submittedName>
</protein>
<evidence type="ECO:0000259" key="1">
    <source>
        <dbReference type="Pfam" id="PF12697"/>
    </source>
</evidence>
<dbReference type="PANTHER" id="PTHR43194">
    <property type="entry name" value="HYDROLASE ALPHA/BETA FOLD FAMILY"/>
    <property type="match status" value="1"/>
</dbReference>
<name>A0AA49K9F9_9HYPH</name>
<dbReference type="InterPro" id="IPR006311">
    <property type="entry name" value="TAT_signal"/>
</dbReference>
<dbReference type="AlphaFoldDB" id="A0AA49K9F9"/>
<accession>A0AA49K9F9</accession>
<dbReference type="PANTHER" id="PTHR43194:SF2">
    <property type="entry name" value="PEROXISOMAL MEMBRANE PROTEIN LPX1"/>
    <property type="match status" value="1"/>
</dbReference>
<dbReference type="Pfam" id="PF12697">
    <property type="entry name" value="Abhydrolase_6"/>
    <property type="match status" value="1"/>
</dbReference>
<dbReference type="PROSITE" id="PS51318">
    <property type="entry name" value="TAT"/>
    <property type="match status" value="1"/>
</dbReference>
<dbReference type="InterPro" id="IPR029058">
    <property type="entry name" value="AB_hydrolase_fold"/>
</dbReference>
<keyword evidence="2" id="KW-0378">Hydrolase</keyword>
<dbReference type="EMBL" id="OQ849225">
    <property type="protein sequence ID" value="WLF82063.1"/>
    <property type="molecule type" value="Genomic_DNA"/>
</dbReference>
<sequence length="398" mass="43665">METDKKTGTSRRSFVKAAGTGAIGIATLPLSTATAFAETDNVELAQSKRKVVLAEQGSFYIGGRTVTGPGKFDPSKPVIRASNEGATFYINQMYVNFQAPVRPRGLPLVFWHGGGLTGHIWESTPDGRPGFQTLFVQDRHTVYTIDQPGRGRGNIPTFNGPFGQLEEESIVNTVTANVSKERAWVRDRLGPAPGQFFENSQFPRGYEDNYFKEMGFSPSISSDEIVDAVVKLVTHIGPCVLVTHSASGVLGMRVATAAKNVRGIVAYEPATSIFPKGKVPEIPPLADKKSQIFPPFEIQESYFKKLAKIPIQFVFGDNIPKNPKSAYWFLDWWRVTRYAHSLSLEAINKLGGQASLLDLPTAGLRGNTHFPFTDRNNVQVASLLSDFLGKHGLDQNES</sequence>
<dbReference type="CDD" id="cd12810">
    <property type="entry name" value="Esterase_713_like-3"/>
    <property type="match status" value="1"/>
</dbReference>
<dbReference type="Gene3D" id="3.40.50.1820">
    <property type="entry name" value="alpha/beta hydrolase"/>
    <property type="match status" value="1"/>
</dbReference>
<organism evidence="2">
    <name type="scientific">Chenggangzhangella sp</name>
    <dbReference type="NCBI Taxonomy" id="2041906"/>
    <lineage>
        <taxon>Bacteria</taxon>
        <taxon>Pseudomonadati</taxon>
        <taxon>Pseudomonadota</taxon>
        <taxon>Alphaproteobacteria</taxon>
        <taxon>Hyphomicrobiales</taxon>
        <taxon>Methylopilaceae</taxon>
        <taxon>Chenggangzhangella</taxon>
    </lineage>
</organism>
<dbReference type="InterPro" id="IPR000073">
    <property type="entry name" value="AB_hydrolase_1"/>
</dbReference>
<reference evidence="2" key="1">
    <citation type="submission" date="2023-04" db="EMBL/GenBank/DDBJ databases">
        <authorList>
            <person name="Zhang H."/>
        </authorList>
    </citation>
    <scope>NUCLEOTIDE SEQUENCE</scope>
    <source>
        <strain evidence="2">Zhanghao.3251</strain>
    </source>
</reference>
<proteinExistence type="predicted"/>